<dbReference type="EMBL" id="JQ844205">
    <property type="protein sequence ID" value="AGS52692.1"/>
    <property type="molecule type" value="Genomic_DNA"/>
</dbReference>
<dbReference type="GO" id="GO:0003700">
    <property type="term" value="F:DNA-binding transcription factor activity"/>
    <property type="evidence" value="ECO:0007669"/>
    <property type="project" value="InterPro"/>
</dbReference>
<dbReference type="InterPro" id="IPR018060">
    <property type="entry name" value="HTH_AraC"/>
</dbReference>
<feature type="domain" description="HTH araC/xylS-type" evidence="4">
    <location>
        <begin position="342"/>
        <end position="440"/>
    </location>
</feature>
<evidence type="ECO:0000259" key="4">
    <source>
        <dbReference type="PROSITE" id="PS01124"/>
    </source>
</evidence>
<evidence type="ECO:0000313" key="5">
    <source>
        <dbReference type="EMBL" id="AGS52692.1"/>
    </source>
</evidence>
<keyword evidence="1" id="KW-0805">Transcription regulation</keyword>
<name>A0A806JZK8_9BACT</name>
<organism evidence="5">
    <name type="scientific">uncultured bacterium contig00064</name>
    <dbReference type="NCBI Taxonomy" id="1181547"/>
    <lineage>
        <taxon>Bacteria</taxon>
        <taxon>environmental samples</taxon>
    </lineage>
</organism>
<protein>
    <submittedName>
        <fullName evidence="5">Transcriptional regulator</fullName>
    </submittedName>
</protein>
<dbReference type="SMART" id="SM00342">
    <property type="entry name" value="HTH_ARAC"/>
    <property type="match status" value="1"/>
</dbReference>
<dbReference type="AlphaFoldDB" id="A0A806JZK8"/>
<proteinExistence type="predicted"/>
<dbReference type="Pfam" id="PF12833">
    <property type="entry name" value="HTH_18"/>
    <property type="match status" value="1"/>
</dbReference>
<dbReference type="Gene3D" id="1.10.10.60">
    <property type="entry name" value="Homeodomain-like"/>
    <property type="match status" value="2"/>
</dbReference>
<dbReference type="PROSITE" id="PS01124">
    <property type="entry name" value="HTH_ARAC_FAMILY_2"/>
    <property type="match status" value="1"/>
</dbReference>
<dbReference type="Pfam" id="PF10114">
    <property type="entry name" value="PocR"/>
    <property type="match status" value="1"/>
</dbReference>
<dbReference type="InterPro" id="IPR018771">
    <property type="entry name" value="PocR_dom"/>
</dbReference>
<keyword evidence="2" id="KW-0238">DNA-binding</keyword>
<evidence type="ECO:0000256" key="1">
    <source>
        <dbReference type="ARBA" id="ARBA00023015"/>
    </source>
</evidence>
<dbReference type="InterPro" id="IPR009057">
    <property type="entry name" value="Homeodomain-like_sf"/>
</dbReference>
<evidence type="ECO:0000256" key="3">
    <source>
        <dbReference type="ARBA" id="ARBA00023163"/>
    </source>
</evidence>
<sequence>MKDSKVKLNVSQEKDGTLAQRAEKMMLDYNQATGSSICIYDSKLQPQYLDHTGYGPDKSICPNCKHYKPEYTDNATYPCHEMHVKAIQEAGKKGSFHIYKCHLGFLFWTSPVYTDGNFTGAIRGCGFLSEDQKTVDFFSNDNDTFVMCNNEITKDEIRERINSTPGADGEKVQSLAEMMQLCAESLSTGSEDYHEIIKRRAEQQEAIAKSIDDLKNQYGENGEKPGYPLEKEKKLMASLRKGDVTEAKKTLNELLAIIFFSSPGQFKYIQLRVTEMVVLISRVEISPAKSGNLSMEINSQNLKLVQEAKSVEELTDILHTIVDRVSGTISSFRGIPHAAALRKAENFILENYTRKISLKEISDVAGLSPPYFSTIFKEEMGENLSKYLNRLRVEKASRLLLETDLSLSEIAACCCFEDQSWFSKIFKAYTGISPGKYRNQGGGTVTSVGEDNLSEGYKNKIK</sequence>
<keyword evidence="3" id="KW-0804">Transcription</keyword>
<dbReference type="GO" id="GO:0043565">
    <property type="term" value="F:sequence-specific DNA binding"/>
    <property type="evidence" value="ECO:0007669"/>
    <property type="project" value="InterPro"/>
</dbReference>
<evidence type="ECO:0000256" key="2">
    <source>
        <dbReference type="ARBA" id="ARBA00023125"/>
    </source>
</evidence>
<dbReference type="PANTHER" id="PTHR43280:SF28">
    <property type="entry name" value="HTH-TYPE TRANSCRIPTIONAL ACTIVATOR RHAS"/>
    <property type="match status" value="1"/>
</dbReference>
<accession>A0A806JZK8</accession>
<dbReference type="SUPFAM" id="SSF46689">
    <property type="entry name" value="Homeodomain-like"/>
    <property type="match status" value="2"/>
</dbReference>
<dbReference type="PANTHER" id="PTHR43280">
    <property type="entry name" value="ARAC-FAMILY TRANSCRIPTIONAL REGULATOR"/>
    <property type="match status" value="1"/>
</dbReference>
<reference evidence="5" key="1">
    <citation type="submission" date="2012-03" db="EMBL/GenBank/DDBJ databases">
        <title>Functional metagenomics reveals considerable lignocellulase gene clusters in the gut microbiome of a wood-feeding higher termite.</title>
        <authorList>
            <person name="Liu N."/>
        </authorList>
    </citation>
    <scope>NUCLEOTIDE SEQUENCE</scope>
</reference>